<evidence type="ECO:0000313" key="2">
    <source>
        <dbReference type="EMBL" id="KAJ3559732.1"/>
    </source>
</evidence>
<keyword evidence="1" id="KW-0472">Membrane</keyword>
<evidence type="ECO:0000256" key="1">
    <source>
        <dbReference type="SAM" id="Phobius"/>
    </source>
</evidence>
<dbReference type="EMBL" id="JANIEX010001281">
    <property type="protein sequence ID" value="KAJ3559732.1"/>
    <property type="molecule type" value="Genomic_DNA"/>
</dbReference>
<feature type="transmembrane region" description="Helical" evidence="1">
    <location>
        <begin position="108"/>
        <end position="133"/>
    </location>
</feature>
<accession>A0AAD5YKM9</accession>
<keyword evidence="1" id="KW-0812">Transmembrane</keyword>
<keyword evidence="3" id="KW-1185">Reference proteome</keyword>
<feature type="transmembrane region" description="Helical" evidence="1">
    <location>
        <begin position="180"/>
        <end position="204"/>
    </location>
</feature>
<gene>
    <name evidence="2" type="ORF">NP233_g11189</name>
</gene>
<feature type="transmembrane region" description="Helical" evidence="1">
    <location>
        <begin position="57"/>
        <end position="79"/>
    </location>
</feature>
<feature type="transmembrane region" description="Helical" evidence="1">
    <location>
        <begin position="583"/>
        <end position="603"/>
    </location>
</feature>
<evidence type="ECO:0000313" key="3">
    <source>
        <dbReference type="Proteomes" id="UP001213000"/>
    </source>
</evidence>
<comment type="caution">
    <text evidence="2">The sequence shown here is derived from an EMBL/GenBank/DDBJ whole genome shotgun (WGS) entry which is preliminary data.</text>
</comment>
<name>A0AAD5YKM9_9AGAR</name>
<dbReference type="Proteomes" id="UP001213000">
    <property type="component" value="Unassembled WGS sequence"/>
</dbReference>
<reference evidence="2" key="1">
    <citation type="submission" date="2022-07" db="EMBL/GenBank/DDBJ databases">
        <title>Genome Sequence of Leucocoprinus birnbaumii.</title>
        <authorList>
            <person name="Buettner E."/>
        </authorList>
    </citation>
    <scope>NUCLEOTIDE SEQUENCE</scope>
    <source>
        <strain evidence="2">VT141</strain>
    </source>
</reference>
<protein>
    <submittedName>
        <fullName evidence="2">Uncharacterized protein</fullName>
    </submittedName>
</protein>
<dbReference type="AlphaFoldDB" id="A0AAD5YKM9"/>
<proteinExistence type="predicted"/>
<keyword evidence="1" id="KW-1133">Transmembrane helix</keyword>
<organism evidence="2 3">
    <name type="scientific">Leucocoprinus birnbaumii</name>
    <dbReference type="NCBI Taxonomy" id="56174"/>
    <lineage>
        <taxon>Eukaryota</taxon>
        <taxon>Fungi</taxon>
        <taxon>Dikarya</taxon>
        <taxon>Basidiomycota</taxon>
        <taxon>Agaricomycotina</taxon>
        <taxon>Agaricomycetes</taxon>
        <taxon>Agaricomycetidae</taxon>
        <taxon>Agaricales</taxon>
        <taxon>Agaricineae</taxon>
        <taxon>Agaricaceae</taxon>
        <taxon>Leucocoprinus</taxon>
    </lineage>
</organism>
<sequence length="625" mass="68372">MVGIDKTPIQCSCLKTLHLEQSTALSASEVPPGTCADDPSLLTNSPRVSHNRHRRKLYTRGIVFVLFELAFLIFAYYTLLHPIPLQSTPQDELILLSSFTVTLTELKAGLTAAAVVWHMIACFFVKDIIAVVCSAEFMTQYQQSGALVPGKSDRVSTMTSGIIDNVVHCFGKSASREFRLAFMMTVILMTVGPLGSGTVTIGTLSRSLTQAISVANVTVDFDAEASDDITKQANAVMRLEGIGNTLFGYQMNSDGNMDTVLIPWPNVDEGDNPEGARIVYNSDIVRFHYECSWVPNVNFSLYPNASLLSFNLQPSGYRFKSSNNNEITYATGVFDSGEGPMGSGVIRLERNHDHSKIIDAYHEIQRLAFLFFNQISIDLRGSEGVDPTPGRTNLSLSGIEEAFVTILVPPNRASESLGMGMDFAILECDPHALVVSGKVTLSQNSLVVKQSTLGMNESALTGNVIRTGLLPSFPFTVAFDEERSSMTSGDPTKLVKDLFLQARRVWLPGLEHELGLVHTVVELEPLPLDEINRKLNQYAQSASKAFLDSSSMVTNGTALGQLVMNQTAEVFFPVAALVASEPFLISFTVIVIAIIAVFTLLFWTIREKELQIFDLRSLVGLLGTK</sequence>